<sequence>MPFQLYFEHKTNPGETQDWINSLKGSITTHSDHFQALHQAFKRGNPTVIYVKAKQKRESSVKGQIRPRTSKHEQPANCQERSKCTISSCSQMGAAQCQHHDSITAEHPGCQLRRM</sequence>
<dbReference type="EMBL" id="SPNV01000085">
    <property type="protein sequence ID" value="KAF5861977.1"/>
    <property type="molecule type" value="Genomic_DNA"/>
</dbReference>
<protein>
    <submittedName>
        <fullName evidence="2">Uncharacterized protein</fullName>
    </submittedName>
</protein>
<name>A0A8H6E756_PETAA</name>
<evidence type="ECO:0000256" key="1">
    <source>
        <dbReference type="SAM" id="MobiDB-lite"/>
    </source>
</evidence>
<gene>
    <name evidence="2" type="ORF">ETB97_012300</name>
</gene>
<evidence type="ECO:0000313" key="2">
    <source>
        <dbReference type="EMBL" id="KAF5861977.1"/>
    </source>
</evidence>
<proteinExistence type="predicted"/>
<dbReference type="AlphaFoldDB" id="A0A8H6E756"/>
<keyword evidence="3" id="KW-1185">Reference proteome</keyword>
<dbReference type="Proteomes" id="UP000541154">
    <property type="component" value="Unassembled WGS sequence"/>
</dbReference>
<reference evidence="2 3" key="1">
    <citation type="submission" date="2019-04" db="EMBL/GenBank/DDBJ databases">
        <title>Aspergillus burnettii sp. nov., novel species from soil in southeast Queensland.</title>
        <authorList>
            <person name="Gilchrist C.L.M."/>
            <person name="Pitt J.I."/>
            <person name="Lange L."/>
            <person name="Lacey H.J."/>
            <person name="Vuong D."/>
            <person name="Midgley D.J."/>
            <person name="Greenfield P."/>
            <person name="Bradbury M."/>
            <person name="Lacey E."/>
            <person name="Busk P.K."/>
            <person name="Pilgaard B."/>
            <person name="Chooi Y.H."/>
            <person name="Piggott A.M."/>
        </authorList>
    </citation>
    <scope>NUCLEOTIDE SEQUENCE [LARGE SCALE GENOMIC DNA]</scope>
    <source>
        <strain evidence="2 3">FRR 5400</strain>
    </source>
</reference>
<feature type="region of interest" description="Disordered" evidence="1">
    <location>
        <begin position="54"/>
        <end position="77"/>
    </location>
</feature>
<comment type="caution">
    <text evidence="2">The sequence shown here is derived from an EMBL/GenBank/DDBJ whole genome shotgun (WGS) entry which is preliminary data.</text>
</comment>
<evidence type="ECO:0000313" key="3">
    <source>
        <dbReference type="Proteomes" id="UP000541154"/>
    </source>
</evidence>
<organism evidence="2 3">
    <name type="scientific">Petromyces alliaceus</name>
    <name type="common">Aspergillus alliaceus</name>
    <dbReference type="NCBI Taxonomy" id="209559"/>
    <lineage>
        <taxon>Eukaryota</taxon>
        <taxon>Fungi</taxon>
        <taxon>Dikarya</taxon>
        <taxon>Ascomycota</taxon>
        <taxon>Pezizomycotina</taxon>
        <taxon>Eurotiomycetes</taxon>
        <taxon>Eurotiomycetidae</taxon>
        <taxon>Eurotiales</taxon>
        <taxon>Aspergillaceae</taxon>
        <taxon>Aspergillus</taxon>
        <taxon>Aspergillus subgen. Circumdati</taxon>
    </lineage>
</organism>
<accession>A0A8H6E756</accession>